<keyword evidence="2" id="KW-0812">Transmembrane</keyword>
<organism evidence="11 12">
    <name type="scientific">Pteropus alecto</name>
    <name type="common">Black flying fox</name>
    <dbReference type="NCBI Taxonomy" id="9402"/>
    <lineage>
        <taxon>Eukaryota</taxon>
        <taxon>Metazoa</taxon>
        <taxon>Chordata</taxon>
        <taxon>Craniata</taxon>
        <taxon>Vertebrata</taxon>
        <taxon>Euteleostomi</taxon>
        <taxon>Mammalia</taxon>
        <taxon>Eutheria</taxon>
        <taxon>Laurasiatheria</taxon>
        <taxon>Chiroptera</taxon>
        <taxon>Yinpterochiroptera</taxon>
        <taxon>Pteropodoidea</taxon>
        <taxon>Pteropodidae</taxon>
        <taxon>Pteropodinae</taxon>
        <taxon>Pteropus</taxon>
    </lineage>
</organism>
<name>L5JU43_PTEAL</name>
<feature type="domain" description="Cadherin" evidence="10">
    <location>
        <begin position="4"/>
        <end position="93"/>
    </location>
</feature>
<evidence type="ECO:0000259" key="10">
    <source>
        <dbReference type="PROSITE" id="PS50268"/>
    </source>
</evidence>
<dbReference type="CDD" id="cd11304">
    <property type="entry name" value="Cadherin_repeat"/>
    <property type="match status" value="1"/>
</dbReference>
<protein>
    <submittedName>
        <fullName evidence="11">Protocadherin gamma-B1</fullName>
    </submittedName>
</protein>
<dbReference type="PANTHER" id="PTHR24028:SF106">
    <property type="entry name" value="PROTOCADHERIN GAMMA-B1"/>
    <property type="match status" value="1"/>
</dbReference>
<evidence type="ECO:0000256" key="8">
    <source>
        <dbReference type="ARBA" id="ARBA00023180"/>
    </source>
</evidence>
<keyword evidence="3" id="KW-0677">Repeat</keyword>
<evidence type="ECO:0000256" key="1">
    <source>
        <dbReference type="ARBA" id="ARBA00004167"/>
    </source>
</evidence>
<keyword evidence="8" id="KW-0325">Glycoprotein</keyword>
<dbReference type="PANTHER" id="PTHR24028">
    <property type="entry name" value="CADHERIN-87A"/>
    <property type="match status" value="1"/>
</dbReference>
<dbReference type="FunFam" id="2.60.40.60:FF:000002">
    <property type="entry name" value="Protocadherin alpha 2"/>
    <property type="match status" value="1"/>
</dbReference>
<dbReference type="InParanoid" id="L5JU43"/>
<reference evidence="12" key="1">
    <citation type="journal article" date="2013" name="Science">
        <title>Comparative analysis of bat genomes provides insight into the evolution of flight and immunity.</title>
        <authorList>
            <person name="Zhang G."/>
            <person name="Cowled C."/>
            <person name="Shi Z."/>
            <person name="Huang Z."/>
            <person name="Bishop-Lilly K.A."/>
            <person name="Fang X."/>
            <person name="Wynne J.W."/>
            <person name="Xiong Z."/>
            <person name="Baker M.L."/>
            <person name="Zhao W."/>
            <person name="Tachedjian M."/>
            <person name="Zhu Y."/>
            <person name="Zhou P."/>
            <person name="Jiang X."/>
            <person name="Ng J."/>
            <person name="Yang L."/>
            <person name="Wu L."/>
            <person name="Xiao J."/>
            <person name="Feng Y."/>
            <person name="Chen Y."/>
            <person name="Sun X."/>
            <person name="Zhang Y."/>
            <person name="Marsh G.A."/>
            <person name="Crameri G."/>
            <person name="Broder C.C."/>
            <person name="Frey K.G."/>
            <person name="Wang L.F."/>
            <person name="Wang J."/>
        </authorList>
    </citation>
    <scope>NUCLEOTIDE SEQUENCE [LARGE SCALE GENOMIC DNA]</scope>
</reference>
<dbReference type="GO" id="GO:0005886">
    <property type="term" value="C:plasma membrane"/>
    <property type="evidence" value="ECO:0007669"/>
    <property type="project" value="TreeGrafter"/>
</dbReference>
<dbReference type="PROSITE" id="PS50268">
    <property type="entry name" value="CADHERIN_2"/>
    <property type="match status" value="1"/>
</dbReference>
<dbReference type="AlphaFoldDB" id="L5JU43"/>
<dbReference type="PRINTS" id="PR00205">
    <property type="entry name" value="CADHERIN"/>
</dbReference>
<dbReference type="GO" id="GO:0007156">
    <property type="term" value="P:homophilic cell adhesion via plasma membrane adhesion molecules"/>
    <property type="evidence" value="ECO:0007669"/>
    <property type="project" value="InterPro"/>
</dbReference>
<dbReference type="EMBL" id="KB031114">
    <property type="protein sequence ID" value="ELK02984.1"/>
    <property type="molecule type" value="Genomic_DNA"/>
</dbReference>
<accession>L5JU43</accession>
<keyword evidence="5" id="KW-0130">Cell adhesion</keyword>
<dbReference type="Pfam" id="PF00028">
    <property type="entry name" value="Cadherin"/>
    <property type="match status" value="1"/>
</dbReference>
<proteinExistence type="predicted"/>
<comment type="subcellular location">
    <subcellularLocation>
        <location evidence="1">Membrane</location>
        <topology evidence="1">Single-pass membrane protein</topology>
    </subcellularLocation>
</comment>
<evidence type="ECO:0000313" key="11">
    <source>
        <dbReference type="EMBL" id="ELK02984.1"/>
    </source>
</evidence>
<dbReference type="SUPFAM" id="SSF49313">
    <property type="entry name" value="Cadherin-like"/>
    <property type="match status" value="1"/>
</dbReference>
<dbReference type="GO" id="GO:0005509">
    <property type="term" value="F:calcium ion binding"/>
    <property type="evidence" value="ECO:0007669"/>
    <property type="project" value="UniProtKB-UniRule"/>
</dbReference>
<evidence type="ECO:0000256" key="3">
    <source>
        <dbReference type="ARBA" id="ARBA00022737"/>
    </source>
</evidence>
<evidence type="ECO:0000256" key="2">
    <source>
        <dbReference type="ARBA" id="ARBA00022692"/>
    </source>
</evidence>
<dbReference type="SMART" id="SM00112">
    <property type="entry name" value="CA"/>
    <property type="match status" value="1"/>
</dbReference>
<evidence type="ECO:0000256" key="4">
    <source>
        <dbReference type="ARBA" id="ARBA00022837"/>
    </source>
</evidence>
<evidence type="ECO:0000256" key="9">
    <source>
        <dbReference type="PROSITE-ProRule" id="PRU00043"/>
    </source>
</evidence>
<dbReference type="Proteomes" id="UP000010552">
    <property type="component" value="Unassembled WGS sequence"/>
</dbReference>
<sequence length="117" mass="12705">MAQGTSALRVKATNQDEGINAEITYAFLNAPTSSSLLFNLSPYIGDITTNGTLDFEETSRYMLAIEAKDGGVHMARCNVEIDIVDENNSAPEVTFTSFSKWIPEDTDPGTIIALIKV</sequence>
<evidence type="ECO:0000256" key="6">
    <source>
        <dbReference type="ARBA" id="ARBA00022989"/>
    </source>
</evidence>
<dbReference type="InterPro" id="IPR015919">
    <property type="entry name" value="Cadherin-like_sf"/>
</dbReference>
<keyword evidence="7" id="KW-0472">Membrane</keyword>
<evidence type="ECO:0000256" key="7">
    <source>
        <dbReference type="ARBA" id="ARBA00023136"/>
    </source>
</evidence>
<gene>
    <name evidence="11" type="ORF">PAL_GLEAN10016743</name>
</gene>
<evidence type="ECO:0000256" key="5">
    <source>
        <dbReference type="ARBA" id="ARBA00022889"/>
    </source>
</evidence>
<dbReference type="InterPro" id="IPR002126">
    <property type="entry name" value="Cadherin-like_dom"/>
</dbReference>
<dbReference type="InterPro" id="IPR050174">
    <property type="entry name" value="Protocadherin/Cadherin-CA"/>
</dbReference>
<dbReference type="Gene3D" id="2.60.40.60">
    <property type="entry name" value="Cadherins"/>
    <property type="match status" value="1"/>
</dbReference>
<keyword evidence="12" id="KW-1185">Reference proteome</keyword>
<keyword evidence="6" id="KW-1133">Transmembrane helix</keyword>
<keyword evidence="4 9" id="KW-0106">Calcium</keyword>
<evidence type="ECO:0000313" key="12">
    <source>
        <dbReference type="Proteomes" id="UP000010552"/>
    </source>
</evidence>